<keyword evidence="7" id="KW-1133">Transmembrane helix</keyword>
<feature type="transmembrane region" description="Helical" evidence="7">
    <location>
        <begin position="9"/>
        <end position="33"/>
    </location>
</feature>
<evidence type="ECO:0000256" key="4">
    <source>
        <dbReference type="ARBA" id="ARBA00022729"/>
    </source>
</evidence>
<dbReference type="SUPFAM" id="SSF53822">
    <property type="entry name" value="Periplasmic binding protein-like I"/>
    <property type="match status" value="1"/>
</dbReference>
<organism evidence="9 10">
    <name type="scientific">Halalkalibacter suaedae</name>
    <dbReference type="NCBI Taxonomy" id="2822140"/>
    <lineage>
        <taxon>Bacteria</taxon>
        <taxon>Bacillati</taxon>
        <taxon>Bacillota</taxon>
        <taxon>Bacilli</taxon>
        <taxon>Bacillales</taxon>
        <taxon>Bacillaceae</taxon>
        <taxon>Halalkalibacter</taxon>
    </lineage>
</organism>
<sequence length="333" mass="37770">MQQSKQLRIIIWITGIVVTVFLIILFFSVSGIMKDAKVTSEIEETNVVIITSDVIADQSWGSLAYKGQLKIQEQFPIAVELFSEIDTTNKTQLEKIVDDAVNSGTDVIIGHGREFSDLFIEIAPSYQEVHFVTVHGWLKHSNQAVYTFDHAELEYFASLAASLKTKTNKIGIIDVHESNENPEFEQALKYYSEESEIYYRYVEDRDDSQGALKQLDELIELGVDVVYPKGNAFNRDVIDAAKKEGIYVIGYVDDQSYMAPNYVLTSVLNDVTEIYVSIIEDYFSEEGIPSGKVMLTEEDGVYMLAPFGPMFSDSEVEFIENEILKFEKGELRF</sequence>
<feature type="domain" description="ABC transporter substrate-binding protein PnrA-like" evidence="8">
    <location>
        <begin position="45"/>
        <end position="295"/>
    </location>
</feature>
<name>A0A940WXZ0_9BACI</name>
<keyword evidence="6" id="KW-0449">Lipoprotein</keyword>
<protein>
    <submittedName>
        <fullName evidence="9">BMP family ABC transporter substrate-binding protein</fullName>
    </submittedName>
</protein>
<accession>A0A940WXZ0</accession>
<evidence type="ECO:0000259" key="8">
    <source>
        <dbReference type="Pfam" id="PF02608"/>
    </source>
</evidence>
<evidence type="ECO:0000256" key="3">
    <source>
        <dbReference type="ARBA" id="ARBA00022475"/>
    </source>
</evidence>
<evidence type="ECO:0000313" key="9">
    <source>
        <dbReference type="EMBL" id="MBP3950421.1"/>
    </source>
</evidence>
<dbReference type="EMBL" id="JAGKSQ010000002">
    <property type="protein sequence ID" value="MBP3950421.1"/>
    <property type="molecule type" value="Genomic_DNA"/>
</dbReference>
<keyword evidence="10" id="KW-1185">Reference proteome</keyword>
<evidence type="ECO:0000256" key="7">
    <source>
        <dbReference type="SAM" id="Phobius"/>
    </source>
</evidence>
<dbReference type="Proteomes" id="UP000678228">
    <property type="component" value="Unassembled WGS sequence"/>
</dbReference>
<evidence type="ECO:0000256" key="1">
    <source>
        <dbReference type="ARBA" id="ARBA00004193"/>
    </source>
</evidence>
<dbReference type="Gene3D" id="3.40.50.2300">
    <property type="match status" value="2"/>
</dbReference>
<keyword evidence="7" id="KW-0812">Transmembrane</keyword>
<dbReference type="RefSeq" id="WP_210596066.1">
    <property type="nucleotide sequence ID" value="NZ_JAGKSQ010000002.1"/>
</dbReference>
<keyword evidence="5 7" id="KW-0472">Membrane</keyword>
<comment type="similarity">
    <text evidence="2">Belongs to the BMP lipoprotein family.</text>
</comment>
<dbReference type="InterPro" id="IPR050957">
    <property type="entry name" value="BMP_lipoprotein"/>
</dbReference>
<evidence type="ECO:0000313" key="10">
    <source>
        <dbReference type="Proteomes" id="UP000678228"/>
    </source>
</evidence>
<gene>
    <name evidence="9" type="ORF">J7W16_04695</name>
</gene>
<keyword evidence="4" id="KW-0732">Signal</keyword>
<comment type="caution">
    <text evidence="9">The sequence shown here is derived from an EMBL/GenBank/DDBJ whole genome shotgun (WGS) entry which is preliminary data.</text>
</comment>
<comment type="subcellular location">
    <subcellularLocation>
        <location evidence="1">Cell membrane</location>
        <topology evidence="1">Lipid-anchor</topology>
    </subcellularLocation>
</comment>
<dbReference type="InterPro" id="IPR003760">
    <property type="entry name" value="PnrA-like"/>
</dbReference>
<dbReference type="AlphaFoldDB" id="A0A940WXZ0"/>
<dbReference type="PANTHER" id="PTHR34296:SF2">
    <property type="entry name" value="ABC TRANSPORTER GUANOSINE-BINDING PROTEIN NUPN"/>
    <property type="match status" value="1"/>
</dbReference>
<keyword evidence="3" id="KW-1003">Cell membrane</keyword>
<evidence type="ECO:0000256" key="6">
    <source>
        <dbReference type="ARBA" id="ARBA00023288"/>
    </source>
</evidence>
<dbReference type="Pfam" id="PF02608">
    <property type="entry name" value="Bmp"/>
    <property type="match status" value="1"/>
</dbReference>
<evidence type="ECO:0000256" key="2">
    <source>
        <dbReference type="ARBA" id="ARBA00008610"/>
    </source>
</evidence>
<proteinExistence type="inferred from homology"/>
<dbReference type="InterPro" id="IPR028082">
    <property type="entry name" value="Peripla_BP_I"/>
</dbReference>
<dbReference type="GO" id="GO:0005886">
    <property type="term" value="C:plasma membrane"/>
    <property type="evidence" value="ECO:0007669"/>
    <property type="project" value="UniProtKB-SubCell"/>
</dbReference>
<reference evidence="9" key="1">
    <citation type="submission" date="2021-03" db="EMBL/GenBank/DDBJ databases">
        <title>Bacillus suaedae sp. nov., isolated from Suaeda aralocaspica.</title>
        <authorList>
            <person name="Lei R.F.R."/>
        </authorList>
    </citation>
    <scope>NUCLEOTIDE SEQUENCE</scope>
    <source>
        <strain evidence="9">YZJH907-2</strain>
    </source>
</reference>
<evidence type="ECO:0000256" key="5">
    <source>
        <dbReference type="ARBA" id="ARBA00023136"/>
    </source>
</evidence>
<dbReference type="PANTHER" id="PTHR34296">
    <property type="entry name" value="TRANSCRIPTIONAL ACTIVATOR PROTEIN MED"/>
    <property type="match status" value="1"/>
</dbReference>